<evidence type="ECO:0008006" key="5">
    <source>
        <dbReference type="Google" id="ProtNLM"/>
    </source>
</evidence>
<dbReference type="InterPro" id="IPR036514">
    <property type="entry name" value="SGNH_hydro_sf"/>
</dbReference>
<dbReference type="eggNOG" id="COG2755">
    <property type="taxonomic scope" value="Bacteria"/>
</dbReference>
<evidence type="ECO:0000256" key="2">
    <source>
        <dbReference type="SAM" id="Phobius"/>
    </source>
</evidence>
<feature type="transmembrane region" description="Helical" evidence="2">
    <location>
        <begin position="12"/>
        <end position="31"/>
    </location>
</feature>
<dbReference type="Gene3D" id="3.40.50.1110">
    <property type="entry name" value="SGNH hydrolase"/>
    <property type="match status" value="1"/>
</dbReference>
<dbReference type="STRING" id="679192.HMPREF9013_1052"/>
<keyword evidence="2" id="KW-0472">Membrane</keyword>
<name>D2MMR8_9FIRM</name>
<keyword evidence="2" id="KW-1133">Transmembrane helix</keyword>
<dbReference type="OrthoDB" id="9796461at2"/>
<dbReference type="EMBL" id="ADFR01000002">
    <property type="protein sequence ID" value="EFC06344.1"/>
    <property type="molecule type" value="Genomic_DNA"/>
</dbReference>
<dbReference type="Proteomes" id="UP000005017">
    <property type="component" value="Unassembled WGS sequence"/>
</dbReference>
<keyword evidence="4" id="KW-1185">Reference proteome</keyword>
<gene>
    <name evidence="3" type="ORF">HMPREF9013_1052</name>
</gene>
<dbReference type="SUPFAM" id="SSF52266">
    <property type="entry name" value="SGNH hydrolase"/>
    <property type="match status" value="1"/>
</dbReference>
<evidence type="ECO:0000313" key="4">
    <source>
        <dbReference type="Proteomes" id="UP000005017"/>
    </source>
</evidence>
<protein>
    <recommendedName>
        <fullName evidence="5">Acyltransferase</fullName>
    </recommendedName>
</protein>
<accession>D2MMR8</accession>
<proteinExistence type="predicted"/>
<keyword evidence="1" id="KW-0175">Coiled coil</keyword>
<reference evidence="4" key="1">
    <citation type="submission" date="2009-12" db="EMBL/GenBank/DDBJ databases">
        <title>Sequence of Clostridiales genomosp. BVAB3 str. UPII9-5.</title>
        <authorList>
            <person name="Madupu R."/>
            <person name="Durkin A.S."/>
            <person name="Torralba M."/>
            <person name="Methe B."/>
            <person name="Sutton G.G."/>
            <person name="Strausberg R.L."/>
            <person name="Nelson K.E."/>
        </authorList>
    </citation>
    <scope>NUCLEOTIDE SEQUENCE [LARGE SCALE GENOMIC DNA]</scope>
    <source>
        <strain evidence="4">W1219</strain>
    </source>
</reference>
<keyword evidence="2" id="KW-0812">Transmembrane</keyword>
<evidence type="ECO:0000256" key="1">
    <source>
        <dbReference type="SAM" id="Coils"/>
    </source>
</evidence>
<evidence type="ECO:0000313" key="3">
    <source>
        <dbReference type="EMBL" id="EFC06344.1"/>
    </source>
</evidence>
<dbReference type="RefSeq" id="WP_006626689.1">
    <property type="nucleotide sequence ID" value="NZ_ADFR01000002.1"/>
</dbReference>
<sequence length="236" mass="26426">MKKPTKAQVKFIVWSLVMIILMVGVFAVFTATNKKEEDAKTLKQSLRQQEEALKEKKATVETQEGKIHASQAYSKMSSKEKNNLKSISFIGDSVMLGSASALQEALPEAIIDAKESRQVWDATKIIKSLASKGNLGETVVIGLGTNSPFSMEVGQNVIHALGKKRKIYWVNVYGPMKWTDKSNATIQAIANKNNHVELIDWYTHAKNHKEWFYADGIHLKPQGVKEYVDFILKSLS</sequence>
<organism evidence="3 4">
    <name type="scientific">Bulleidia extructa W1219</name>
    <dbReference type="NCBI Taxonomy" id="679192"/>
    <lineage>
        <taxon>Bacteria</taxon>
        <taxon>Bacillati</taxon>
        <taxon>Bacillota</taxon>
        <taxon>Erysipelotrichia</taxon>
        <taxon>Erysipelotrichales</taxon>
        <taxon>Erysipelotrichaceae</taxon>
        <taxon>Bulleidia</taxon>
    </lineage>
</organism>
<comment type="caution">
    <text evidence="3">The sequence shown here is derived from an EMBL/GenBank/DDBJ whole genome shotgun (WGS) entry which is preliminary data.</text>
</comment>
<feature type="coiled-coil region" evidence="1">
    <location>
        <begin position="32"/>
        <end position="66"/>
    </location>
</feature>
<dbReference type="AlphaFoldDB" id="D2MMR8"/>
<dbReference type="CDD" id="cd01840">
    <property type="entry name" value="SGNH_hydrolase_yrhL_like"/>
    <property type="match status" value="1"/>
</dbReference>